<dbReference type="AlphaFoldDB" id="A0A427XFJ2"/>
<dbReference type="RefSeq" id="XP_028472743.1">
    <property type="nucleotide sequence ID" value="XM_028618855.1"/>
</dbReference>
<keyword evidence="2" id="KW-1185">Reference proteome</keyword>
<evidence type="ECO:0000313" key="2">
    <source>
        <dbReference type="Proteomes" id="UP000279236"/>
    </source>
</evidence>
<evidence type="ECO:0000313" key="1">
    <source>
        <dbReference type="EMBL" id="RSH77596.1"/>
    </source>
</evidence>
<organism evidence="1 2">
    <name type="scientific">Apiotrichum porosum</name>
    <dbReference type="NCBI Taxonomy" id="105984"/>
    <lineage>
        <taxon>Eukaryota</taxon>
        <taxon>Fungi</taxon>
        <taxon>Dikarya</taxon>
        <taxon>Basidiomycota</taxon>
        <taxon>Agaricomycotina</taxon>
        <taxon>Tremellomycetes</taxon>
        <taxon>Trichosporonales</taxon>
        <taxon>Trichosporonaceae</taxon>
        <taxon>Apiotrichum</taxon>
    </lineage>
</organism>
<name>A0A427XFJ2_9TREE</name>
<protein>
    <submittedName>
        <fullName evidence="1">Uncharacterized protein</fullName>
    </submittedName>
</protein>
<gene>
    <name evidence="1" type="ORF">EHS24_003156</name>
</gene>
<dbReference type="GeneID" id="39587699"/>
<accession>A0A427XFJ2</accession>
<proteinExistence type="predicted"/>
<sequence>MGKAAHELKVKERFRANAIDELVLGFKGAKRSTFGIYSESRAKIAASPTCNLSYSRTDDQHASPIPMGCDEELIDLPQAFSGVTFQGNPGFILGVEKHRARERR</sequence>
<dbReference type="Proteomes" id="UP000279236">
    <property type="component" value="Unassembled WGS sequence"/>
</dbReference>
<comment type="caution">
    <text evidence="1">The sequence shown here is derived from an EMBL/GenBank/DDBJ whole genome shotgun (WGS) entry which is preliminary data.</text>
</comment>
<dbReference type="EMBL" id="RSCE01000015">
    <property type="protein sequence ID" value="RSH77596.1"/>
    <property type="molecule type" value="Genomic_DNA"/>
</dbReference>
<reference evidence="1 2" key="1">
    <citation type="submission" date="2018-11" db="EMBL/GenBank/DDBJ databases">
        <title>Genome sequence of Apiotrichum porosum DSM 27194.</title>
        <authorList>
            <person name="Aliyu H."/>
            <person name="Gorte O."/>
            <person name="Ochsenreither K."/>
        </authorList>
    </citation>
    <scope>NUCLEOTIDE SEQUENCE [LARGE SCALE GENOMIC DNA]</scope>
    <source>
        <strain evidence="1 2">DSM 27194</strain>
    </source>
</reference>